<evidence type="ECO:0000256" key="1">
    <source>
        <dbReference type="ARBA" id="ARBA00005711"/>
    </source>
</evidence>
<evidence type="ECO:0000256" key="3">
    <source>
        <dbReference type="SAM" id="MobiDB-lite"/>
    </source>
</evidence>
<reference evidence="5 6" key="1">
    <citation type="journal article" date="2021" name="bioRxiv">
        <title>The Gossypium anomalum genome as a resource for cotton improvement and evolutionary analysis of hybrid incompatibility.</title>
        <authorList>
            <person name="Grover C.E."/>
            <person name="Yuan D."/>
            <person name="Arick M.A."/>
            <person name="Miller E.R."/>
            <person name="Hu G."/>
            <person name="Peterson D.G."/>
            <person name="Wendel J.F."/>
            <person name="Udall J.A."/>
        </authorList>
    </citation>
    <scope>NUCLEOTIDE SEQUENCE [LARGE SCALE GENOMIC DNA]</scope>
    <source>
        <strain evidence="5">JFW-Udall</strain>
        <tissue evidence="5">Leaf</tissue>
    </source>
</reference>
<feature type="compositionally biased region" description="Basic residues" evidence="3">
    <location>
        <begin position="75"/>
        <end position="85"/>
    </location>
</feature>
<accession>A0A8J6DCJ2</accession>
<organism evidence="5 6">
    <name type="scientific">Gossypium anomalum</name>
    <dbReference type="NCBI Taxonomy" id="47600"/>
    <lineage>
        <taxon>Eukaryota</taxon>
        <taxon>Viridiplantae</taxon>
        <taxon>Streptophyta</taxon>
        <taxon>Embryophyta</taxon>
        <taxon>Tracheophyta</taxon>
        <taxon>Spermatophyta</taxon>
        <taxon>Magnoliopsida</taxon>
        <taxon>eudicotyledons</taxon>
        <taxon>Gunneridae</taxon>
        <taxon>Pentapetalae</taxon>
        <taxon>rosids</taxon>
        <taxon>malvids</taxon>
        <taxon>Malvales</taxon>
        <taxon>Malvaceae</taxon>
        <taxon>Malvoideae</taxon>
        <taxon>Gossypium</taxon>
    </lineage>
</organism>
<dbReference type="EMBL" id="JAHUZN010000001">
    <property type="protein sequence ID" value="KAG8503676.1"/>
    <property type="molecule type" value="Genomic_DNA"/>
</dbReference>
<gene>
    <name evidence="5" type="ORF">CXB51_001647</name>
</gene>
<evidence type="ECO:0000313" key="6">
    <source>
        <dbReference type="Proteomes" id="UP000701853"/>
    </source>
</evidence>
<feature type="compositionally biased region" description="Basic and acidic residues" evidence="3">
    <location>
        <begin position="223"/>
        <end position="237"/>
    </location>
</feature>
<feature type="compositionally biased region" description="Polar residues" evidence="3">
    <location>
        <begin position="182"/>
        <end position="191"/>
    </location>
</feature>
<proteinExistence type="inferred from homology"/>
<protein>
    <recommendedName>
        <fullName evidence="4">Remorin C-terminal domain-containing protein</fullName>
    </recommendedName>
</protein>
<feature type="coiled-coil region" evidence="2">
    <location>
        <begin position="276"/>
        <end position="329"/>
    </location>
</feature>
<dbReference type="Proteomes" id="UP000701853">
    <property type="component" value="Chromosome 1"/>
</dbReference>
<feature type="region of interest" description="Disordered" evidence="3">
    <location>
        <begin position="38"/>
        <end position="111"/>
    </location>
</feature>
<dbReference type="AlphaFoldDB" id="A0A8J6DCJ2"/>
<evidence type="ECO:0000259" key="4">
    <source>
        <dbReference type="Pfam" id="PF03763"/>
    </source>
</evidence>
<comment type="similarity">
    <text evidence="1">Belongs to the remorin family.</text>
</comment>
<keyword evidence="2" id="KW-0175">Coiled coil</keyword>
<dbReference type="PANTHER" id="PTHR31471">
    <property type="entry name" value="OS02G0116800 PROTEIN"/>
    <property type="match status" value="1"/>
</dbReference>
<evidence type="ECO:0000256" key="2">
    <source>
        <dbReference type="SAM" id="Coils"/>
    </source>
</evidence>
<comment type="caution">
    <text evidence="5">The sequence shown here is derived from an EMBL/GenBank/DDBJ whole genome shotgun (WGS) entry which is preliminary data.</text>
</comment>
<feature type="compositionally biased region" description="Basic residues" evidence="3">
    <location>
        <begin position="449"/>
        <end position="460"/>
    </location>
</feature>
<dbReference type="OrthoDB" id="687404at2759"/>
<feature type="domain" description="Remorin C-terminal" evidence="4">
    <location>
        <begin position="242"/>
        <end position="345"/>
    </location>
</feature>
<feature type="region of interest" description="Disordered" evidence="3">
    <location>
        <begin position="431"/>
        <end position="515"/>
    </location>
</feature>
<feature type="region of interest" description="Disordered" evidence="3">
    <location>
        <begin position="161"/>
        <end position="243"/>
    </location>
</feature>
<evidence type="ECO:0000313" key="5">
    <source>
        <dbReference type="EMBL" id="KAG8503676.1"/>
    </source>
</evidence>
<feature type="compositionally biased region" description="Basic and acidic residues" evidence="3">
    <location>
        <begin position="89"/>
        <end position="105"/>
    </location>
</feature>
<name>A0A8J6DCJ2_9ROSI</name>
<dbReference type="PANTHER" id="PTHR31471:SF52">
    <property type="entry name" value="F12A21.28"/>
    <property type="match status" value="1"/>
</dbReference>
<keyword evidence="6" id="KW-1185">Reference proteome</keyword>
<dbReference type="InterPro" id="IPR005516">
    <property type="entry name" value="Remorin_C"/>
</dbReference>
<feature type="compositionally biased region" description="Basic and acidic residues" evidence="3">
    <location>
        <begin position="478"/>
        <end position="496"/>
    </location>
</feature>
<feature type="compositionally biased region" description="Low complexity" evidence="3">
    <location>
        <begin position="167"/>
        <end position="178"/>
    </location>
</feature>
<dbReference type="Pfam" id="PF03763">
    <property type="entry name" value="Remorin_C"/>
    <property type="match status" value="1"/>
</dbReference>
<sequence>MSAIEDKGCYNLGAANEISSSSVSAISFEFHKGIGTTNNRAAQSHHRTTTALGKPTTPSKWDDAQKWLVGLSRSRDKKTHSKAKPRNSNADDRRLIAPAPHKEQDYPSSDEEGGFAAAAVMSPKYEGETKKVDFDDSIWNSVSAVRSICVRDMGTEMTPIASQEPSRTTTPLRATTPAGRSPISSGSSTPVRCQHGGGPCAEDYQAGSGPTSTEGRAETNAAARDHGSNRQESDQARKQSTLETRTVAWDEAERAKYMARYKREEVKIQAWENHEKRKAEVEMKKIEVKAERMKARAKERYANKVAATRRIAEEKRANAESKLNEKAIRTSQRADYIRRTGHFPSSSSFKLPSLCCNNQRLPLWEEMQLRRIKGLPHQAIDMHPSNDVHVANQNFNGEGSQGCTLPLTAKMRSSVYILGLTEASFNEIHKEPQYHQGIKNKASPTERAHQKRRAKPRNRLKTTLSKNGKSPPLDGDYLIDKTKEYHERKIEKRIKEESDEMSGTGLKAERPLTRK</sequence>